<dbReference type="NCBIfam" id="TIGR03438">
    <property type="entry name" value="egtD_ergothio"/>
    <property type="match status" value="1"/>
</dbReference>
<dbReference type="InterPro" id="IPR051128">
    <property type="entry name" value="EgtD_Methyltrsf_superfamily"/>
</dbReference>
<dbReference type="PIRSF" id="PIRSF018005">
    <property type="entry name" value="UCP018005"/>
    <property type="match status" value="1"/>
</dbReference>
<dbReference type="InterPro" id="IPR019257">
    <property type="entry name" value="MeTrfase_dom"/>
</dbReference>
<dbReference type="SUPFAM" id="SSF53335">
    <property type="entry name" value="S-adenosyl-L-methionine-dependent methyltransferases"/>
    <property type="match status" value="1"/>
</dbReference>
<evidence type="ECO:0000313" key="4">
    <source>
        <dbReference type="EMBL" id="SMF20373.1"/>
    </source>
</evidence>
<gene>
    <name evidence="4" type="ORF">SAMN06296036_10727</name>
</gene>
<evidence type="ECO:0000256" key="2">
    <source>
        <dbReference type="ARBA" id="ARBA00022679"/>
    </source>
</evidence>
<dbReference type="STRING" id="1513793.SAMN06296036_10727"/>
<dbReference type="Proteomes" id="UP000192907">
    <property type="component" value="Unassembled WGS sequence"/>
</dbReference>
<accession>A0A1Y6BMS9</accession>
<protein>
    <submittedName>
        <fullName evidence="4">Dimethylhistidine N-methyltransferase</fullName>
    </submittedName>
</protein>
<dbReference type="InterPro" id="IPR029063">
    <property type="entry name" value="SAM-dependent_MTases_sf"/>
</dbReference>
<feature type="domain" description="Histidine-specific methyltransferase SAM-dependent" evidence="3">
    <location>
        <begin position="18"/>
        <end position="317"/>
    </location>
</feature>
<dbReference type="PANTHER" id="PTHR43397">
    <property type="entry name" value="ERGOTHIONEINE BIOSYNTHESIS PROTEIN 1"/>
    <property type="match status" value="1"/>
</dbReference>
<evidence type="ECO:0000259" key="3">
    <source>
        <dbReference type="Pfam" id="PF10017"/>
    </source>
</evidence>
<keyword evidence="5" id="KW-1185">Reference proteome</keyword>
<dbReference type="AlphaFoldDB" id="A0A1Y6BMS9"/>
<proteinExistence type="predicted"/>
<dbReference type="PANTHER" id="PTHR43397:SF1">
    <property type="entry name" value="ERGOTHIONEINE BIOSYNTHESIS PROTEIN 1"/>
    <property type="match status" value="1"/>
</dbReference>
<dbReference type="InterPro" id="IPR017804">
    <property type="entry name" value="MeTrfase_EgtD-like"/>
</dbReference>
<evidence type="ECO:0000256" key="1">
    <source>
        <dbReference type="ARBA" id="ARBA00022603"/>
    </source>
</evidence>
<evidence type="ECO:0000313" key="5">
    <source>
        <dbReference type="Proteomes" id="UP000192907"/>
    </source>
</evidence>
<dbReference type="EMBL" id="FWZT01000007">
    <property type="protein sequence ID" value="SMF20373.1"/>
    <property type="molecule type" value="Genomic_DNA"/>
</dbReference>
<dbReference type="InterPro" id="IPR035094">
    <property type="entry name" value="EgtD"/>
</dbReference>
<keyword evidence="1 4" id="KW-0489">Methyltransferase</keyword>
<reference evidence="5" key="1">
    <citation type="submission" date="2017-04" db="EMBL/GenBank/DDBJ databases">
        <authorList>
            <person name="Varghese N."/>
            <person name="Submissions S."/>
        </authorList>
    </citation>
    <scope>NUCLEOTIDE SEQUENCE [LARGE SCALE GENOMIC DNA]</scope>
    <source>
        <strain evidence="5">RKEM611</strain>
    </source>
</reference>
<sequence length="321" mass="36623">MSNIELFDLEPKTSDFLADVVQGLQASPKTIPPKYFYDERGSALFDQICELDEYYPTRTETAILDQFSDDINDALPEQCLLLEYGSGSSIKIHKILESSAKIKTYIPLDISKEHLLNAAEAIAASYPKLTVKAVCADYTEDKIKTLDPGVNDERVIFFPGSTIGNLNKGDARNLLDTAREFLRVGGLFILGIDLIKDRRTLLQAYNDQDGVTAEFNLNMLSRINRELKGDFELDQFRHEAIFNEDLGRIEMHLFSKVNQTVRIMDQSFHFRENESIHTENSQKFRVHDFLEFAGHSGFKERKIFTDEKETFAVLMLEAKAD</sequence>
<dbReference type="OrthoDB" id="5289726at2"/>
<name>A0A1Y6BMS9_9BACT</name>
<dbReference type="Pfam" id="PF10017">
    <property type="entry name" value="Methyltransf_33"/>
    <property type="match status" value="1"/>
</dbReference>
<dbReference type="GO" id="GO:0008168">
    <property type="term" value="F:methyltransferase activity"/>
    <property type="evidence" value="ECO:0007669"/>
    <property type="project" value="UniProtKB-KW"/>
</dbReference>
<keyword evidence="2 4" id="KW-0808">Transferase</keyword>
<dbReference type="GO" id="GO:0032259">
    <property type="term" value="P:methylation"/>
    <property type="evidence" value="ECO:0007669"/>
    <property type="project" value="UniProtKB-KW"/>
</dbReference>
<organism evidence="4 5">
    <name type="scientific">Pseudobacteriovorax antillogorgiicola</name>
    <dbReference type="NCBI Taxonomy" id="1513793"/>
    <lineage>
        <taxon>Bacteria</taxon>
        <taxon>Pseudomonadati</taxon>
        <taxon>Bdellovibrionota</taxon>
        <taxon>Oligoflexia</taxon>
        <taxon>Oligoflexales</taxon>
        <taxon>Pseudobacteriovoracaceae</taxon>
        <taxon>Pseudobacteriovorax</taxon>
    </lineage>
</organism>
<dbReference type="RefSeq" id="WP_132318611.1">
    <property type="nucleotide sequence ID" value="NZ_FWZT01000007.1"/>
</dbReference>
<dbReference type="Gene3D" id="3.40.50.150">
    <property type="entry name" value="Vaccinia Virus protein VP39"/>
    <property type="match status" value="1"/>
</dbReference>